<accession>A0ABD3Q5N6</accession>
<evidence type="ECO:0000256" key="1">
    <source>
        <dbReference type="SAM" id="MobiDB-lite"/>
    </source>
</evidence>
<dbReference type="Proteomes" id="UP001530400">
    <property type="component" value="Unassembled WGS sequence"/>
</dbReference>
<evidence type="ECO:0000256" key="2">
    <source>
        <dbReference type="SAM" id="Phobius"/>
    </source>
</evidence>
<proteinExistence type="predicted"/>
<dbReference type="EMBL" id="JALLPJ020000388">
    <property type="protein sequence ID" value="KAL3793590.1"/>
    <property type="molecule type" value="Genomic_DNA"/>
</dbReference>
<feature type="compositionally biased region" description="Basic and acidic residues" evidence="1">
    <location>
        <begin position="308"/>
        <end position="343"/>
    </location>
</feature>
<keyword evidence="4" id="KW-1185">Reference proteome</keyword>
<feature type="transmembrane region" description="Helical" evidence="2">
    <location>
        <begin position="486"/>
        <end position="504"/>
    </location>
</feature>
<feature type="region of interest" description="Disordered" evidence="1">
    <location>
        <begin position="308"/>
        <end position="372"/>
    </location>
</feature>
<feature type="transmembrane region" description="Helical" evidence="2">
    <location>
        <begin position="689"/>
        <end position="708"/>
    </location>
</feature>
<keyword evidence="2" id="KW-0472">Membrane</keyword>
<feature type="transmembrane region" description="Helical" evidence="2">
    <location>
        <begin position="400"/>
        <end position="418"/>
    </location>
</feature>
<feature type="region of interest" description="Disordered" evidence="1">
    <location>
        <begin position="52"/>
        <end position="86"/>
    </location>
</feature>
<sequence length="748" mass="81255">MALRPLGVYLLTGSALYTQTKTTYHLTEMTTLAAKSTSLTLLAAGEEESALALQREAATDSEEGLEKQSESIELEASSEREHVKAAEQTLLAEKYKEEAEALHAGSVKDKAESESAFEESEELETLSEQANVESGQDLAAAETYEEQSAFEFDEAAKAEKLAEEAEARAAKDESVVVQKEAASAKDAESLTKTETGAIEDAEAIASCEVIPVLNVFCDIAAAITEAGLQSVAAVEAAKSAVESITAATWSGKEREELLAASNEHAEAARDAVEGSKFHALSIESSEKSIAEKADSVTFHESELNAKGIAEEKLAASEEEESMSKFDEEEASRHSAEAAEHEALATEEEAAATTSQLESEERLDQSTAEEFESQYDRMNAKSNENEARKLLEQSISHGIQALWFVLSSILTAVGVIYVVSMKTLTKRAIPTVLTLWRGEHDWTSFDLSRAAAEVILHASLVFGVMVTLPTSFSNFAHLSTWSRWKELINMAALVGTIESILIYFLSEMCCCQMKGCTANVTAASSGTEFFGKSMLIIPTVLIELLIVLTLCGPEVFDHISSLSFSPYLVWGAILPFVTLYMWHFRLKSVQVENATSSSHKSISSGWDEDEFAYGNGRDSLIGTSIDKEYGSMEEVSLLSATKQTGDNSLTVNSQQINAEDSTSDTISISYYFQRLHKDLKRACSILHNRLDLLAIVLMTMLLYRSSPVIKILHPVAAKSFAALDSLPSTPVLVGGIISAAAIVHFVFIY</sequence>
<reference evidence="3 4" key="1">
    <citation type="submission" date="2024-10" db="EMBL/GenBank/DDBJ databases">
        <title>Updated reference genomes for cyclostephanoid diatoms.</title>
        <authorList>
            <person name="Roberts W.R."/>
            <person name="Alverson A.J."/>
        </authorList>
    </citation>
    <scope>NUCLEOTIDE SEQUENCE [LARGE SCALE GENOMIC DNA]</scope>
    <source>
        <strain evidence="3 4">AJA010-31</strain>
    </source>
</reference>
<protein>
    <submittedName>
        <fullName evidence="3">Uncharacterized protein</fullName>
    </submittedName>
</protein>
<feature type="compositionally biased region" description="Acidic residues" evidence="1">
    <location>
        <begin position="115"/>
        <end position="125"/>
    </location>
</feature>
<feature type="region of interest" description="Disordered" evidence="1">
    <location>
        <begin position="103"/>
        <end position="137"/>
    </location>
</feature>
<feature type="transmembrane region" description="Helical" evidence="2">
    <location>
        <begin position="728"/>
        <end position="747"/>
    </location>
</feature>
<evidence type="ECO:0000313" key="4">
    <source>
        <dbReference type="Proteomes" id="UP001530400"/>
    </source>
</evidence>
<name>A0ABD3Q5N6_9STRA</name>
<feature type="transmembrane region" description="Helical" evidence="2">
    <location>
        <begin position="561"/>
        <end position="581"/>
    </location>
</feature>
<feature type="compositionally biased region" description="Basic and acidic residues" evidence="1">
    <location>
        <begin position="103"/>
        <end position="113"/>
    </location>
</feature>
<feature type="transmembrane region" description="Helical" evidence="2">
    <location>
        <begin position="534"/>
        <end position="555"/>
    </location>
</feature>
<organism evidence="3 4">
    <name type="scientific">Cyclotella atomus</name>
    <dbReference type="NCBI Taxonomy" id="382360"/>
    <lineage>
        <taxon>Eukaryota</taxon>
        <taxon>Sar</taxon>
        <taxon>Stramenopiles</taxon>
        <taxon>Ochrophyta</taxon>
        <taxon>Bacillariophyta</taxon>
        <taxon>Coscinodiscophyceae</taxon>
        <taxon>Thalassiosirophycidae</taxon>
        <taxon>Stephanodiscales</taxon>
        <taxon>Stephanodiscaceae</taxon>
        <taxon>Cyclotella</taxon>
    </lineage>
</organism>
<keyword evidence="2" id="KW-1133">Transmembrane helix</keyword>
<gene>
    <name evidence="3" type="ORF">ACHAWO_001639</name>
</gene>
<feature type="transmembrane region" description="Helical" evidence="2">
    <location>
        <begin position="453"/>
        <end position="474"/>
    </location>
</feature>
<keyword evidence="2" id="KW-0812">Transmembrane</keyword>
<comment type="caution">
    <text evidence="3">The sequence shown here is derived from an EMBL/GenBank/DDBJ whole genome shotgun (WGS) entry which is preliminary data.</text>
</comment>
<dbReference type="AlphaFoldDB" id="A0ABD3Q5N6"/>
<evidence type="ECO:0000313" key="3">
    <source>
        <dbReference type="EMBL" id="KAL3793590.1"/>
    </source>
</evidence>